<name>A0ABQ7Q2Q7_PLUXY</name>
<protein>
    <submittedName>
        <fullName evidence="9">Uncharacterized protein</fullName>
    </submittedName>
</protein>
<dbReference type="EMBL" id="JAHIBW010000025">
    <property type="protein sequence ID" value="KAG7298178.1"/>
    <property type="molecule type" value="Genomic_DNA"/>
</dbReference>
<keyword evidence="3 5" id="KW-0863">Zinc-finger</keyword>
<accession>A0ABQ7Q2Q7</accession>
<keyword evidence="2" id="KW-0677">Repeat</keyword>
<proteinExistence type="predicted"/>
<evidence type="ECO:0000256" key="2">
    <source>
        <dbReference type="ARBA" id="ARBA00022737"/>
    </source>
</evidence>
<evidence type="ECO:0000256" key="1">
    <source>
        <dbReference type="ARBA" id="ARBA00022723"/>
    </source>
</evidence>
<dbReference type="Pfam" id="PF07776">
    <property type="entry name" value="zf-AD"/>
    <property type="match status" value="1"/>
</dbReference>
<dbReference type="InterPro" id="IPR036236">
    <property type="entry name" value="Znf_C2H2_sf"/>
</dbReference>
<reference evidence="9 10" key="1">
    <citation type="submission" date="2021-06" db="EMBL/GenBank/DDBJ databases">
        <title>A haploid diamondback moth (Plutella xylostella L.) genome assembly resolves 31 chromosomes and identifies a diamide resistance mutation.</title>
        <authorList>
            <person name="Ward C.M."/>
            <person name="Perry K.D."/>
            <person name="Baker G."/>
            <person name="Powis K."/>
            <person name="Heckel D.G."/>
            <person name="Baxter S.W."/>
        </authorList>
    </citation>
    <scope>NUCLEOTIDE SEQUENCE [LARGE SCALE GENOMIC DNA]</scope>
    <source>
        <strain evidence="9 10">LV</strain>
        <tissue evidence="9">Single pupa</tissue>
    </source>
</reference>
<dbReference type="PROSITE" id="PS50157">
    <property type="entry name" value="ZINC_FINGER_C2H2_2"/>
    <property type="match status" value="5"/>
</dbReference>
<gene>
    <name evidence="9" type="ORF">JYU34_018959</name>
</gene>
<feature type="domain" description="ZAD" evidence="8">
    <location>
        <begin position="1"/>
        <end position="59"/>
    </location>
</feature>
<evidence type="ECO:0000313" key="9">
    <source>
        <dbReference type="EMBL" id="KAG7298178.1"/>
    </source>
</evidence>
<dbReference type="PANTHER" id="PTHR24379">
    <property type="entry name" value="KRAB AND ZINC FINGER DOMAIN-CONTAINING"/>
    <property type="match status" value="1"/>
</dbReference>
<evidence type="ECO:0000259" key="7">
    <source>
        <dbReference type="PROSITE" id="PS50157"/>
    </source>
</evidence>
<comment type="caution">
    <text evidence="9">The sequence shown here is derived from an EMBL/GenBank/DDBJ whole genome shotgun (WGS) entry which is preliminary data.</text>
</comment>
<evidence type="ECO:0000256" key="3">
    <source>
        <dbReference type="ARBA" id="ARBA00022771"/>
    </source>
</evidence>
<dbReference type="InterPro" id="IPR012934">
    <property type="entry name" value="Znf_AD"/>
</dbReference>
<dbReference type="InterPro" id="IPR013087">
    <property type="entry name" value="Znf_C2H2_type"/>
</dbReference>
<evidence type="ECO:0000256" key="4">
    <source>
        <dbReference type="ARBA" id="ARBA00022833"/>
    </source>
</evidence>
<dbReference type="SUPFAM" id="SSF57667">
    <property type="entry name" value="beta-beta-alpha zinc fingers"/>
    <property type="match status" value="3"/>
</dbReference>
<keyword evidence="10" id="KW-1185">Reference proteome</keyword>
<evidence type="ECO:0000313" key="10">
    <source>
        <dbReference type="Proteomes" id="UP000823941"/>
    </source>
</evidence>
<feature type="domain" description="C2H2-type" evidence="7">
    <location>
        <begin position="189"/>
        <end position="217"/>
    </location>
</feature>
<evidence type="ECO:0000256" key="5">
    <source>
        <dbReference type="PROSITE-ProRule" id="PRU00042"/>
    </source>
</evidence>
<dbReference type="Gene3D" id="3.40.1800.20">
    <property type="match status" value="1"/>
</dbReference>
<feature type="domain" description="C2H2-type" evidence="7">
    <location>
        <begin position="331"/>
        <end position="359"/>
    </location>
</feature>
<feature type="domain" description="C2H2-type" evidence="7">
    <location>
        <begin position="273"/>
        <end position="301"/>
    </location>
</feature>
<organism evidence="9 10">
    <name type="scientific">Plutella xylostella</name>
    <name type="common">Diamondback moth</name>
    <name type="synonym">Plutella maculipennis</name>
    <dbReference type="NCBI Taxonomy" id="51655"/>
    <lineage>
        <taxon>Eukaryota</taxon>
        <taxon>Metazoa</taxon>
        <taxon>Ecdysozoa</taxon>
        <taxon>Arthropoda</taxon>
        <taxon>Hexapoda</taxon>
        <taxon>Insecta</taxon>
        <taxon>Pterygota</taxon>
        <taxon>Neoptera</taxon>
        <taxon>Endopterygota</taxon>
        <taxon>Lepidoptera</taxon>
        <taxon>Glossata</taxon>
        <taxon>Ditrysia</taxon>
        <taxon>Yponomeutoidea</taxon>
        <taxon>Plutellidae</taxon>
        <taxon>Plutella</taxon>
    </lineage>
</organism>
<dbReference type="Pfam" id="PF00096">
    <property type="entry name" value="zf-C2H2"/>
    <property type="match status" value="3"/>
</dbReference>
<feature type="domain" description="C2H2-type" evidence="7">
    <location>
        <begin position="218"/>
        <end position="245"/>
    </location>
</feature>
<evidence type="ECO:0000256" key="6">
    <source>
        <dbReference type="PROSITE-ProRule" id="PRU01263"/>
    </source>
</evidence>
<dbReference type="SMART" id="SM00355">
    <property type="entry name" value="ZnF_C2H2"/>
    <property type="match status" value="6"/>
</dbReference>
<keyword evidence="4" id="KW-0862">Zinc</keyword>
<feature type="domain" description="C2H2-type" evidence="7">
    <location>
        <begin position="246"/>
        <end position="273"/>
    </location>
</feature>
<sequence length="374" mass="42831">MIPLAGACLNLMLQELYNIQIHADDGYPQNICKRCSTKVSSAHCFYKLVFKSKEELTDVLMVSKMLVTDKTSQVIDNGSHCEDPGTLEIAEMCCDSNTMHILSETTRQANEMMIEGCLKKDFSSKNLMVEMATLQKNLLDFHDDETTQNCGQSDAEVNETNEGCQQKHFETNLEDIDKEAKAQTKLMKTKCELCGKKYKTQDMLFTHNEMAHKGNKLHLCSYCGKRFSWASSLARHARTHTRRGLHACVACPRAFTTRSYLRIHEASHTDTRYKCKICSYGFTQMSSLHKHMRRRHSHDPEPVCVSCNTPFDSIELLASHLREMHGEEMTYKCTLCEDVFTEVKDCDLHMKLVHKKKKKKHVRPSRPARTSISS</sequence>
<evidence type="ECO:0000259" key="8">
    <source>
        <dbReference type="PROSITE" id="PS51915"/>
    </source>
</evidence>
<dbReference type="SUPFAM" id="SSF57716">
    <property type="entry name" value="Glucocorticoid receptor-like (DNA-binding domain)"/>
    <property type="match status" value="1"/>
</dbReference>
<dbReference type="PANTHER" id="PTHR24379:SF121">
    <property type="entry name" value="C2H2-TYPE DOMAIN-CONTAINING PROTEIN"/>
    <property type="match status" value="1"/>
</dbReference>
<dbReference type="Gene3D" id="3.30.160.60">
    <property type="entry name" value="Classic Zinc Finger"/>
    <property type="match status" value="4"/>
</dbReference>
<dbReference type="PROSITE" id="PS51915">
    <property type="entry name" value="ZAD"/>
    <property type="match status" value="1"/>
</dbReference>
<keyword evidence="1" id="KW-0479">Metal-binding</keyword>
<dbReference type="Proteomes" id="UP000823941">
    <property type="component" value="Chromosome 25"/>
</dbReference>
<comment type="caution">
    <text evidence="6">Lacks conserved residue(s) required for the propagation of feature annotation.</text>
</comment>
<dbReference type="PROSITE" id="PS00028">
    <property type="entry name" value="ZINC_FINGER_C2H2_1"/>
    <property type="match status" value="6"/>
</dbReference>